<proteinExistence type="predicted"/>
<evidence type="ECO:0000313" key="2">
    <source>
        <dbReference type="Proteomes" id="UP000199126"/>
    </source>
</evidence>
<dbReference type="InterPro" id="IPR055944">
    <property type="entry name" value="DUF7522"/>
</dbReference>
<accession>A0A1H8UXY2</accession>
<reference evidence="2" key="1">
    <citation type="submission" date="2016-10" db="EMBL/GenBank/DDBJ databases">
        <authorList>
            <person name="Varghese N."/>
            <person name="Submissions S."/>
        </authorList>
    </citation>
    <scope>NUCLEOTIDE SEQUENCE [LARGE SCALE GENOMIC DNA]</scope>
    <source>
        <strain evidence="2">CGMCC 1.10121</strain>
    </source>
</reference>
<sequence>MPIPAVGERVGIRRLSRARRRPVHTLCLDWNNGDETKKQHQVLIVSTVRYSENIQARVDAVVTELQSELGDDLRGVFWGNFPQRDYVKAYLPPEADDVDPAIIIELIEYLVDEQLPAENPSHSLSDELSSTLGDFQLSVRVFTNRALCLAWNHDDSIGIFVGTTVDADLSVVTRTIISALDNKLSERIDD</sequence>
<gene>
    <name evidence="1" type="ORF">SAMN04487948_11326</name>
</gene>
<evidence type="ECO:0000313" key="1">
    <source>
        <dbReference type="EMBL" id="SEP07833.1"/>
    </source>
</evidence>
<dbReference type="RefSeq" id="WP_139246688.1">
    <property type="nucleotide sequence ID" value="NZ_FODV01000013.1"/>
</dbReference>
<dbReference type="Proteomes" id="UP000199126">
    <property type="component" value="Unassembled WGS sequence"/>
</dbReference>
<dbReference type="Pfam" id="PF24366">
    <property type="entry name" value="DUF7522"/>
    <property type="match status" value="1"/>
</dbReference>
<organism evidence="1 2">
    <name type="scientific">Halogranum amylolyticum</name>
    <dbReference type="NCBI Taxonomy" id="660520"/>
    <lineage>
        <taxon>Archaea</taxon>
        <taxon>Methanobacteriati</taxon>
        <taxon>Methanobacteriota</taxon>
        <taxon>Stenosarchaea group</taxon>
        <taxon>Halobacteria</taxon>
        <taxon>Halobacteriales</taxon>
        <taxon>Haloferacaceae</taxon>
    </lineage>
</organism>
<dbReference type="OrthoDB" id="264301at2157"/>
<dbReference type="AlphaFoldDB" id="A0A1H8UXY2"/>
<protein>
    <submittedName>
        <fullName evidence="1">Uncharacterized protein</fullName>
    </submittedName>
</protein>
<name>A0A1H8UXY2_9EURY</name>
<keyword evidence="2" id="KW-1185">Reference proteome</keyword>
<dbReference type="EMBL" id="FODV01000013">
    <property type="protein sequence ID" value="SEP07833.1"/>
    <property type="molecule type" value="Genomic_DNA"/>
</dbReference>